<dbReference type="SUPFAM" id="SSF56112">
    <property type="entry name" value="Protein kinase-like (PK-like)"/>
    <property type="match status" value="1"/>
</dbReference>
<evidence type="ECO:0000259" key="8">
    <source>
        <dbReference type="PROSITE" id="PS50011"/>
    </source>
</evidence>
<protein>
    <submittedName>
        <fullName evidence="11">Uncharacterized protein</fullName>
    </submittedName>
</protein>
<dbReference type="Pfam" id="PF00433">
    <property type="entry name" value="Pkinase_C"/>
    <property type="match status" value="1"/>
</dbReference>
<dbReference type="RefSeq" id="XP_022248400.1">
    <property type="nucleotide sequence ID" value="XM_022392692.1"/>
</dbReference>
<dbReference type="InterPro" id="IPR017892">
    <property type="entry name" value="Pkinase_C"/>
</dbReference>
<dbReference type="SMART" id="SM00133">
    <property type="entry name" value="S_TK_X"/>
    <property type="match status" value="1"/>
</dbReference>
<organism evidence="10 11">
    <name type="scientific">Limulus polyphemus</name>
    <name type="common">Atlantic horseshoe crab</name>
    <dbReference type="NCBI Taxonomy" id="6850"/>
    <lineage>
        <taxon>Eukaryota</taxon>
        <taxon>Metazoa</taxon>
        <taxon>Ecdysozoa</taxon>
        <taxon>Arthropoda</taxon>
        <taxon>Chelicerata</taxon>
        <taxon>Merostomata</taxon>
        <taxon>Xiphosura</taxon>
        <taxon>Limulidae</taxon>
        <taxon>Limulus</taxon>
    </lineage>
</organism>
<dbReference type="Proteomes" id="UP000694941">
    <property type="component" value="Unplaced"/>
</dbReference>
<evidence type="ECO:0000256" key="4">
    <source>
        <dbReference type="ARBA" id="ARBA00022741"/>
    </source>
</evidence>
<keyword evidence="2" id="KW-0597">Phosphoprotein</keyword>
<sequence length="592" mass="67780">MYVSNVIQDINITYQIHNLNKTSEISPISNEHQIHNLNKASKVLPTSNEDQIHNLNKTSEISPTSNEHQIHNLNKASKVLPTSNEHQIHNLNKTSEISPISNEHQIHNLNKASEVTPTSNEDQIHNLNKTSEVLPTSNEHQIHNLNKTSEISPISNEHQIHNLNKASEVTPTSNEDQIHNLNKTSEILPTSNEHKIHNLNRTSEVPPTSNDHQSYDGNKIPEVPPASQKKENSTPRPETLPVNDVKGQRKPKRLRFRKYNTNDFDFMKVLGRSGFGKVMLAELKGTDRYFAIKCLKKNIVIEDNDIESTVIERKMLALGNSHPFLCKLFCTFQTEGHLFYAMEYLGGGDLMFHVEQSGKFDQDRARFYAAEIVVTLMFMHKKRIIYRDLKLDNILLDSEGHIRLVDFGMCQLRSYNEECLPSNFCGTPEYMAPEMIKGQQYNQSVDWWSFGVLLYEMLTGQSPYNGTDEAELFWSICNEEVYYPRFLSKEAKEIISLLLQKDPTMRLGMPTCSAGNIMYQPFFKSVSWERIERKLIEPPFKPTLSGPSDVSNFDDGFTRETAVLTPLEPQLLATMDQQQFKGFSYTNPSMTD</sequence>
<feature type="domain" description="Protein kinase" evidence="8">
    <location>
        <begin position="264"/>
        <end position="523"/>
    </location>
</feature>
<dbReference type="InterPro" id="IPR008271">
    <property type="entry name" value="Ser/Thr_kinase_AS"/>
</dbReference>
<keyword evidence="5" id="KW-0418">Kinase</keyword>
<gene>
    <name evidence="11" type="primary">LOC106464887</name>
</gene>
<feature type="domain" description="AGC-kinase C-terminal" evidence="9">
    <location>
        <begin position="524"/>
        <end position="592"/>
    </location>
</feature>
<dbReference type="PROSITE" id="PS00108">
    <property type="entry name" value="PROTEIN_KINASE_ST"/>
    <property type="match status" value="1"/>
</dbReference>
<dbReference type="Gene3D" id="1.10.510.10">
    <property type="entry name" value="Transferase(Phosphotransferase) domain 1"/>
    <property type="match status" value="1"/>
</dbReference>
<evidence type="ECO:0000256" key="2">
    <source>
        <dbReference type="ARBA" id="ARBA00022553"/>
    </source>
</evidence>
<dbReference type="InterPro" id="IPR011009">
    <property type="entry name" value="Kinase-like_dom_sf"/>
</dbReference>
<keyword evidence="1" id="KW-0723">Serine/threonine-protein kinase</keyword>
<dbReference type="InterPro" id="IPR000719">
    <property type="entry name" value="Prot_kinase_dom"/>
</dbReference>
<evidence type="ECO:0000256" key="6">
    <source>
        <dbReference type="ARBA" id="ARBA00022840"/>
    </source>
</evidence>
<dbReference type="PROSITE" id="PS50011">
    <property type="entry name" value="PROTEIN_KINASE_DOM"/>
    <property type="match status" value="1"/>
</dbReference>
<feature type="region of interest" description="Disordered" evidence="7">
    <location>
        <begin position="198"/>
        <end position="250"/>
    </location>
</feature>
<dbReference type="InterPro" id="IPR000961">
    <property type="entry name" value="AGC-kinase_C"/>
</dbReference>
<dbReference type="SMART" id="SM00220">
    <property type="entry name" value="S_TKc"/>
    <property type="match status" value="1"/>
</dbReference>
<dbReference type="Pfam" id="PF00069">
    <property type="entry name" value="Pkinase"/>
    <property type="match status" value="1"/>
</dbReference>
<evidence type="ECO:0000256" key="5">
    <source>
        <dbReference type="ARBA" id="ARBA00022777"/>
    </source>
</evidence>
<name>A0ABM1SXP4_LIMPO</name>
<evidence type="ECO:0000256" key="3">
    <source>
        <dbReference type="ARBA" id="ARBA00022679"/>
    </source>
</evidence>
<evidence type="ECO:0000313" key="10">
    <source>
        <dbReference type="Proteomes" id="UP000694941"/>
    </source>
</evidence>
<evidence type="ECO:0000259" key="9">
    <source>
        <dbReference type="PROSITE" id="PS51285"/>
    </source>
</evidence>
<evidence type="ECO:0000313" key="11">
    <source>
        <dbReference type="RefSeq" id="XP_022248400.1"/>
    </source>
</evidence>
<keyword evidence="3" id="KW-0808">Transferase</keyword>
<accession>A0ABM1SXP4</accession>
<reference evidence="11" key="1">
    <citation type="submission" date="2025-08" db="UniProtKB">
        <authorList>
            <consortium name="RefSeq"/>
        </authorList>
    </citation>
    <scope>IDENTIFICATION</scope>
    <source>
        <tissue evidence="11">Muscle</tissue>
    </source>
</reference>
<keyword evidence="10" id="KW-1185">Reference proteome</keyword>
<keyword evidence="6" id="KW-0067">ATP-binding</keyword>
<evidence type="ECO:0000256" key="7">
    <source>
        <dbReference type="SAM" id="MobiDB-lite"/>
    </source>
</evidence>
<feature type="compositionally biased region" description="Polar residues" evidence="7">
    <location>
        <begin position="199"/>
        <end position="216"/>
    </location>
</feature>
<dbReference type="PROSITE" id="PS51285">
    <property type="entry name" value="AGC_KINASE_CTER"/>
    <property type="match status" value="1"/>
</dbReference>
<dbReference type="Gene3D" id="3.30.200.20">
    <property type="entry name" value="Phosphorylase Kinase, domain 1"/>
    <property type="match status" value="1"/>
</dbReference>
<dbReference type="GeneID" id="106464887"/>
<dbReference type="PANTHER" id="PTHR24351">
    <property type="entry name" value="RIBOSOMAL PROTEIN S6 KINASE"/>
    <property type="match status" value="1"/>
</dbReference>
<proteinExistence type="predicted"/>
<evidence type="ECO:0000256" key="1">
    <source>
        <dbReference type="ARBA" id="ARBA00022527"/>
    </source>
</evidence>
<keyword evidence="4" id="KW-0547">Nucleotide-binding</keyword>